<feature type="region of interest" description="Disordered" evidence="2">
    <location>
        <begin position="91"/>
        <end position="116"/>
    </location>
</feature>
<keyword evidence="3" id="KW-0732">Signal</keyword>
<dbReference type="SUPFAM" id="SSF56399">
    <property type="entry name" value="ADP-ribosylation"/>
    <property type="match status" value="1"/>
</dbReference>
<dbReference type="PANTHER" id="PTHR31681:SF4">
    <property type="entry name" value="C2H2-LIKE ZINC FINGER PROTEIN"/>
    <property type="match status" value="1"/>
</dbReference>
<dbReference type="InParanoid" id="B9SHZ1"/>
<dbReference type="PROSITE" id="PS00028">
    <property type="entry name" value="ZINC_FINGER_C2H2_1"/>
    <property type="match status" value="1"/>
</dbReference>
<proteinExistence type="predicted"/>
<gene>
    <name evidence="5" type="ORF">RCOM_0611540</name>
</gene>
<name>B9SHZ1_RICCO</name>
<keyword evidence="1" id="KW-0479">Metal-binding</keyword>
<feature type="signal peptide" evidence="3">
    <location>
        <begin position="1"/>
        <end position="24"/>
    </location>
</feature>
<feature type="domain" description="C2H2-type" evidence="4">
    <location>
        <begin position="207"/>
        <end position="235"/>
    </location>
</feature>
<dbReference type="Proteomes" id="UP000008311">
    <property type="component" value="Unassembled WGS sequence"/>
</dbReference>
<keyword evidence="1" id="KW-0862">Zinc</keyword>
<feature type="chain" id="PRO_5002889416" description="C2H2-type domain-containing protein" evidence="3">
    <location>
        <begin position="25"/>
        <end position="448"/>
    </location>
</feature>
<dbReference type="KEGG" id="rcu:8276376"/>
<feature type="compositionally biased region" description="Polar residues" evidence="2">
    <location>
        <begin position="185"/>
        <end position="194"/>
    </location>
</feature>
<dbReference type="InterPro" id="IPR013087">
    <property type="entry name" value="Znf_C2H2_type"/>
</dbReference>
<dbReference type="FunCoup" id="B9SHZ1">
    <property type="interactions" value="1"/>
</dbReference>
<dbReference type="AlphaFoldDB" id="B9SHZ1"/>
<dbReference type="PANTHER" id="PTHR31681">
    <property type="entry name" value="C2H2-LIKE ZINC FINGER PROTEIN"/>
    <property type="match status" value="1"/>
</dbReference>
<evidence type="ECO:0000313" key="5">
    <source>
        <dbReference type="EMBL" id="EEF36728.1"/>
    </source>
</evidence>
<evidence type="ECO:0000256" key="2">
    <source>
        <dbReference type="SAM" id="MobiDB-lite"/>
    </source>
</evidence>
<accession>B9SHZ1</accession>
<dbReference type="eggNOG" id="ENOG502QRHB">
    <property type="taxonomic scope" value="Eukaryota"/>
</dbReference>
<evidence type="ECO:0000259" key="4">
    <source>
        <dbReference type="PROSITE" id="PS50157"/>
    </source>
</evidence>
<organism evidence="5 6">
    <name type="scientific">Ricinus communis</name>
    <name type="common">Castor bean</name>
    <dbReference type="NCBI Taxonomy" id="3988"/>
    <lineage>
        <taxon>Eukaryota</taxon>
        <taxon>Viridiplantae</taxon>
        <taxon>Streptophyta</taxon>
        <taxon>Embryophyta</taxon>
        <taxon>Tracheophyta</taxon>
        <taxon>Spermatophyta</taxon>
        <taxon>Magnoliopsida</taxon>
        <taxon>eudicotyledons</taxon>
        <taxon>Gunneridae</taxon>
        <taxon>Pentapetalae</taxon>
        <taxon>rosids</taxon>
        <taxon>fabids</taxon>
        <taxon>Malpighiales</taxon>
        <taxon>Euphorbiaceae</taxon>
        <taxon>Acalyphoideae</taxon>
        <taxon>Acalypheae</taxon>
        <taxon>Ricinus</taxon>
    </lineage>
</organism>
<dbReference type="GO" id="GO:0008270">
    <property type="term" value="F:zinc ion binding"/>
    <property type="evidence" value="ECO:0007669"/>
    <property type="project" value="UniProtKB-KW"/>
</dbReference>
<evidence type="ECO:0000256" key="1">
    <source>
        <dbReference type="PROSITE-ProRule" id="PRU00042"/>
    </source>
</evidence>
<sequence>MPPPYVSFLLHSFLSLCYSPFLSSSSIILSTYHFSLSLFLEQCLIGEAEAELKLLQQQMATGIVSVFNKFFSICVLLLHLGCFTFTAKDQHQPPTRKRKASPPPSSSSSSSPSRLRVSHKALSSSWSYLKRIFSSKAHKPISQAQSPAPTLASARSSQHSIVTVAVPQEDHQVSDITPPRKKPSGSCQESDISTSNDQFFPLRNDIFPCTACGEIFQKPQLLEQHQAIKHAVSELVDGDSGKNIVHIIFKTGWSCKDKNPEIHRILKIHNSPKILSRFEEYRELVKAKAARNSSTIKRRDERCIADGNELLRFYCSTFMCDLGVNGNSSICSQQYCSVCGIIKSGFSPKLDGISTLSSSWRAHVAVPEDIEEEFRFMNVKRAMLVCRVVAGRVGCEMEVEEEVNKEDGGFDSVVGRGGSGVHTRLDEEELLVFNPRAVLPCFVIVYSV</sequence>
<keyword evidence="6" id="KW-1185">Reference proteome</keyword>
<dbReference type="Gene3D" id="3.90.228.10">
    <property type="match status" value="1"/>
</dbReference>
<dbReference type="EMBL" id="EQ973968">
    <property type="protein sequence ID" value="EEF36728.1"/>
    <property type="molecule type" value="Genomic_DNA"/>
</dbReference>
<reference evidence="6" key="1">
    <citation type="journal article" date="2010" name="Nat. Biotechnol.">
        <title>Draft genome sequence of the oilseed species Ricinus communis.</title>
        <authorList>
            <person name="Chan A.P."/>
            <person name="Crabtree J."/>
            <person name="Zhao Q."/>
            <person name="Lorenzi H."/>
            <person name="Orvis J."/>
            <person name="Puiu D."/>
            <person name="Melake-Berhan A."/>
            <person name="Jones K.M."/>
            <person name="Redman J."/>
            <person name="Chen G."/>
            <person name="Cahoon E.B."/>
            <person name="Gedil M."/>
            <person name="Stanke M."/>
            <person name="Haas B.J."/>
            <person name="Wortman J.R."/>
            <person name="Fraser-Liggett C.M."/>
            <person name="Ravel J."/>
            <person name="Rabinowicz P.D."/>
        </authorList>
    </citation>
    <scope>NUCLEOTIDE SEQUENCE [LARGE SCALE GENOMIC DNA]</scope>
    <source>
        <strain evidence="6">cv. Hale</strain>
    </source>
</reference>
<dbReference type="OrthoDB" id="9514740at2759"/>
<dbReference type="PROSITE" id="PS50157">
    <property type="entry name" value="ZINC_FINGER_C2H2_2"/>
    <property type="match status" value="1"/>
</dbReference>
<protein>
    <recommendedName>
        <fullName evidence="4">C2H2-type domain-containing protein</fullName>
    </recommendedName>
</protein>
<keyword evidence="1" id="KW-0863">Zinc-finger</keyword>
<feature type="region of interest" description="Disordered" evidence="2">
    <location>
        <begin position="165"/>
        <end position="194"/>
    </location>
</feature>
<evidence type="ECO:0000313" key="6">
    <source>
        <dbReference type="Proteomes" id="UP000008311"/>
    </source>
</evidence>
<evidence type="ECO:0000256" key="3">
    <source>
        <dbReference type="SAM" id="SignalP"/>
    </source>
</evidence>